<organism evidence="1 2">
    <name type="scientific">Rhizopogon vesiculosus</name>
    <dbReference type="NCBI Taxonomy" id="180088"/>
    <lineage>
        <taxon>Eukaryota</taxon>
        <taxon>Fungi</taxon>
        <taxon>Dikarya</taxon>
        <taxon>Basidiomycota</taxon>
        <taxon>Agaricomycotina</taxon>
        <taxon>Agaricomycetes</taxon>
        <taxon>Agaricomycetidae</taxon>
        <taxon>Boletales</taxon>
        <taxon>Suillineae</taxon>
        <taxon>Rhizopogonaceae</taxon>
        <taxon>Rhizopogon</taxon>
    </lineage>
</organism>
<comment type="caution">
    <text evidence="1">The sequence shown here is derived from an EMBL/GenBank/DDBJ whole genome shotgun (WGS) entry which is preliminary data.</text>
</comment>
<evidence type="ECO:0000313" key="2">
    <source>
        <dbReference type="Proteomes" id="UP000183567"/>
    </source>
</evidence>
<protein>
    <submittedName>
        <fullName evidence="1">Uncharacterized protein</fullName>
    </submittedName>
</protein>
<feature type="non-terminal residue" evidence="1">
    <location>
        <position position="1"/>
    </location>
</feature>
<evidence type="ECO:0000313" key="1">
    <source>
        <dbReference type="EMBL" id="OJA19199.1"/>
    </source>
</evidence>
<dbReference type="Proteomes" id="UP000183567">
    <property type="component" value="Unassembled WGS sequence"/>
</dbReference>
<keyword evidence="2" id="KW-1185">Reference proteome</keyword>
<dbReference type="OrthoDB" id="2416294at2759"/>
<dbReference type="EMBL" id="LVVM01001128">
    <property type="protein sequence ID" value="OJA19199.1"/>
    <property type="molecule type" value="Genomic_DNA"/>
</dbReference>
<proteinExistence type="predicted"/>
<name>A0A1J8QEW5_9AGAM</name>
<dbReference type="AlphaFoldDB" id="A0A1J8QEW5"/>
<gene>
    <name evidence="1" type="ORF">AZE42_13562</name>
</gene>
<sequence>KGLNGVQAAWVIKKYRGHRVLTESITREFDLSTMT</sequence>
<reference evidence="1 2" key="1">
    <citation type="submission" date="2016-03" db="EMBL/GenBank/DDBJ databases">
        <title>Comparative genomics of the ectomycorrhizal sister species Rhizopogon vinicolor and Rhizopogon vesiculosus (Basidiomycota: Boletales) reveals a divergence of the mating type B locus.</title>
        <authorList>
            <person name="Mujic A.B."/>
            <person name="Kuo A."/>
            <person name="Tritt A."/>
            <person name="Lipzen A."/>
            <person name="Chen C."/>
            <person name="Johnson J."/>
            <person name="Sharma A."/>
            <person name="Barry K."/>
            <person name="Grigoriev I.V."/>
            <person name="Spatafora J.W."/>
        </authorList>
    </citation>
    <scope>NUCLEOTIDE SEQUENCE [LARGE SCALE GENOMIC DNA]</scope>
    <source>
        <strain evidence="1 2">AM-OR11-056</strain>
    </source>
</reference>
<accession>A0A1J8QEW5</accession>